<accession>A0A7S1AW56</accession>
<feature type="compositionally biased region" description="Basic and acidic residues" evidence="1">
    <location>
        <begin position="141"/>
        <end position="156"/>
    </location>
</feature>
<evidence type="ECO:0000256" key="1">
    <source>
        <dbReference type="SAM" id="MobiDB-lite"/>
    </source>
</evidence>
<name>A0A7S1AW56_NOCSC</name>
<sequence length="156" mass="18344">MPRDKGMVNTWNTEKQFGFVSCNNAREDLFLHAENISNLNLREEIKNRGFQRGDRIRFDIEPPVTGRGKMVAMNVEMDKGKSRSPSPRKRRSPSPRRRGSPSPQRPRQSRSRSEHRDSGRREKGRDRCDMRRSSRELSSGRSRDRVKYRSRDRSGR</sequence>
<feature type="compositionally biased region" description="Basic and acidic residues" evidence="1">
    <location>
        <begin position="111"/>
        <end position="135"/>
    </location>
</feature>
<feature type="region of interest" description="Disordered" evidence="1">
    <location>
        <begin position="60"/>
        <end position="156"/>
    </location>
</feature>
<dbReference type="Pfam" id="PF00313">
    <property type="entry name" value="CSD"/>
    <property type="match status" value="1"/>
</dbReference>
<proteinExistence type="predicted"/>
<organism evidence="3">
    <name type="scientific">Noctiluca scintillans</name>
    <name type="common">Sea sparkle</name>
    <name type="synonym">Red tide dinoflagellate</name>
    <dbReference type="NCBI Taxonomy" id="2966"/>
    <lineage>
        <taxon>Eukaryota</taxon>
        <taxon>Sar</taxon>
        <taxon>Alveolata</taxon>
        <taxon>Dinophyceae</taxon>
        <taxon>Noctilucales</taxon>
        <taxon>Noctilucaceae</taxon>
        <taxon>Noctiluca</taxon>
    </lineage>
</organism>
<feature type="compositionally biased region" description="Basic residues" evidence="1">
    <location>
        <begin position="86"/>
        <end position="99"/>
    </location>
</feature>
<dbReference type="AlphaFoldDB" id="A0A7S1AW56"/>
<dbReference type="InterPro" id="IPR012340">
    <property type="entry name" value="NA-bd_OB-fold"/>
</dbReference>
<reference evidence="3" key="1">
    <citation type="submission" date="2021-01" db="EMBL/GenBank/DDBJ databases">
        <authorList>
            <person name="Corre E."/>
            <person name="Pelletier E."/>
            <person name="Niang G."/>
            <person name="Scheremetjew M."/>
            <person name="Finn R."/>
            <person name="Kale V."/>
            <person name="Holt S."/>
            <person name="Cochrane G."/>
            <person name="Meng A."/>
            <person name="Brown T."/>
            <person name="Cohen L."/>
        </authorList>
    </citation>
    <scope>NUCLEOTIDE SEQUENCE</scope>
</reference>
<protein>
    <recommendedName>
        <fullName evidence="2">CSD domain-containing protein</fullName>
    </recommendedName>
</protein>
<dbReference type="EMBL" id="HBFQ01058781">
    <property type="protein sequence ID" value="CAD8867270.1"/>
    <property type="molecule type" value="Transcribed_RNA"/>
</dbReference>
<feature type="domain" description="CSD" evidence="2">
    <location>
        <begin position="3"/>
        <end position="77"/>
    </location>
</feature>
<dbReference type="InterPro" id="IPR002059">
    <property type="entry name" value="CSP_DNA-bd"/>
</dbReference>
<gene>
    <name evidence="3" type="ORF">NSCI0253_LOCUS41625</name>
</gene>
<dbReference type="PROSITE" id="PS51857">
    <property type="entry name" value="CSD_2"/>
    <property type="match status" value="1"/>
</dbReference>
<dbReference type="SUPFAM" id="SSF50249">
    <property type="entry name" value="Nucleic acid-binding proteins"/>
    <property type="match status" value="1"/>
</dbReference>
<evidence type="ECO:0000259" key="2">
    <source>
        <dbReference type="PROSITE" id="PS51857"/>
    </source>
</evidence>
<dbReference type="Gene3D" id="2.40.50.140">
    <property type="entry name" value="Nucleic acid-binding proteins"/>
    <property type="match status" value="1"/>
</dbReference>
<dbReference type="GO" id="GO:0003676">
    <property type="term" value="F:nucleic acid binding"/>
    <property type="evidence" value="ECO:0007669"/>
    <property type="project" value="InterPro"/>
</dbReference>
<evidence type="ECO:0000313" key="3">
    <source>
        <dbReference type="EMBL" id="CAD8867270.1"/>
    </source>
</evidence>